<name>A0A975GP27_9BACT</name>
<evidence type="ECO:0000313" key="2">
    <source>
        <dbReference type="EMBL" id="QTA87478.1"/>
    </source>
</evidence>
<evidence type="ECO:0000313" key="3">
    <source>
        <dbReference type="Proteomes" id="UP000663722"/>
    </source>
</evidence>
<keyword evidence="3" id="KW-1185">Reference proteome</keyword>
<gene>
    <name evidence="2" type="ORF">dnm_035120</name>
</gene>
<dbReference type="EMBL" id="CP061800">
    <property type="protein sequence ID" value="QTA87478.1"/>
    <property type="molecule type" value="Genomic_DNA"/>
</dbReference>
<dbReference type="Pfam" id="PF13304">
    <property type="entry name" value="AAA_21"/>
    <property type="match status" value="1"/>
</dbReference>
<organism evidence="2 3">
    <name type="scientific">Desulfonema magnum</name>
    <dbReference type="NCBI Taxonomy" id="45655"/>
    <lineage>
        <taxon>Bacteria</taxon>
        <taxon>Pseudomonadati</taxon>
        <taxon>Thermodesulfobacteriota</taxon>
        <taxon>Desulfobacteria</taxon>
        <taxon>Desulfobacterales</taxon>
        <taxon>Desulfococcaceae</taxon>
        <taxon>Desulfonema</taxon>
    </lineage>
</organism>
<proteinExistence type="predicted"/>
<dbReference type="SUPFAM" id="SSF52540">
    <property type="entry name" value="P-loop containing nucleoside triphosphate hydrolases"/>
    <property type="match status" value="1"/>
</dbReference>
<dbReference type="AlphaFoldDB" id="A0A975GP27"/>
<dbReference type="Proteomes" id="UP000663722">
    <property type="component" value="Chromosome"/>
</dbReference>
<feature type="domain" description="ATPase AAA-type core" evidence="1">
    <location>
        <begin position="24"/>
        <end position="310"/>
    </location>
</feature>
<dbReference type="PANTHER" id="PTHR43581:SF4">
    <property type="entry name" value="ATP_GTP PHOSPHATASE"/>
    <property type="match status" value="1"/>
</dbReference>
<dbReference type="GO" id="GO:0016887">
    <property type="term" value="F:ATP hydrolysis activity"/>
    <property type="evidence" value="ECO:0007669"/>
    <property type="project" value="InterPro"/>
</dbReference>
<accession>A0A975GP27</accession>
<dbReference type="InterPro" id="IPR003959">
    <property type="entry name" value="ATPase_AAA_core"/>
</dbReference>
<dbReference type="InterPro" id="IPR027417">
    <property type="entry name" value="P-loop_NTPase"/>
</dbReference>
<reference evidence="2" key="1">
    <citation type="journal article" date="2021" name="Microb. Physiol.">
        <title>Proteogenomic Insights into the Physiology of Marine, Sulfate-Reducing, Filamentous Desulfonema limicola and Desulfonema magnum.</title>
        <authorList>
            <person name="Schnaars V."/>
            <person name="Wohlbrand L."/>
            <person name="Scheve S."/>
            <person name="Hinrichs C."/>
            <person name="Reinhardt R."/>
            <person name="Rabus R."/>
        </authorList>
    </citation>
    <scope>NUCLEOTIDE SEQUENCE</scope>
    <source>
        <strain evidence="2">4be13</strain>
    </source>
</reference>
<dbReference type="GO" id="GO:0005524">
    <property type="term" value="F:ATP binding"/>
    <property type="evidence" value="ECO:0007669"/>
    <property type="project" value="InterPro"/>
</dbReference>
<dbReference type="PANTHER" id="PTHR43581">
    <property type="entry name" value="ATP/GTP PHOSPHATASE"/>
    <property type="match status" value="1"/>
</dbReference>
<dbReference type="InterPro" id="IPR051396">
    <property type="entry name" value="Bact_Antivir_Def_Nuclease"/>
</dbReference>
<sequence length="362" mass="40540">MITELKITGFRGFKDFSLNDLGRINLLVGSNNGGKTSVLEALEFLASRGNLRPIFGAMRRRGEHKWPDAQIKSDLEMDICRLFYGYEMQQDSQFSISGKRMTSADTVQAEIQESESESLPDDSYEFLSPYILKLTWNHETEPLNLKLRLSHQGGLSYKILRTYPPRQAGKSLFVSTLSLSADEIVPLFEDIVLTPDEQLVIESIRHIEPTIERIASLGSEKRGGLSYSGTIGGLVVKCKGIDQRIPIGSMGDGIWRMLGITLALIKAKEGILLVDEIDTGLHFTVMEDMWKLIAKTAERLNVQVFATTHNSDCWSSLATILCDKDADNKNVSIQRIEKNKKQAVAFTRDEIIIAAKRGIEVR</sequence>
<dbReference type="Gene3D" id="3.40.50.300">
    <property type="entry name" value="P-loop containing nucleotide triphosphate hydrolases"/>
    <property type="match status" value="2"/>
</dbReference>
<dbReference type="KEGG" id="dmm:dnm_035120"/>
<protein>
    <submittedName>
        <fullName evidence="2">AAA ATPase domain-containing protein</fullName>
    </submittedName>
</protein>
<evidence type="ECO:0000259" key="1">
    <source>
        <dbReference type="Pfam" id="PF13304"/>
    </source>
</evidence>
<dbReference type="RefSeq" id="WP_207682650.1">
    <property type="nucleotide sequence ID" value="NZ_CP061800.1"/>
</dbReference>